<gene>
    <name evidence="2" type="ORF">D7Y07_06740</name>
</gene>
<protein>
    <submittedName>
        <fullName evidence="2">Uncharacterized protein</fullName>
    </submittedName>
</protein>
<evidence type="ECO:0000313" key="2">
    <source>
        <dbReference type="EMBL" id="RLT80790.1"/>
    </source>
</evidence>
<feature type="region of interest" description="Disordered" evidence="1">
    <location>
        <begin position="199"/>
        <end position="235"/>
    </location>
</feature>
<reference evidence="2 3" key="1">
    <citation type="submission" date="2018-09" db="EMBL/GenBank/DDBJ databases">
        <title>Murine metabolic-syndrome-specific gut microbial biobank.</title>
        <authorList>
            <person name="Liu C."/>
        </authorList>
    </citation>
    <scope>NUCLEOTIDE SEQUENCE [LARGE SCALE GENOMIC DNA]</scope>
    <source>
        <strain evidence="2 3">0.1X-D8-26</strain>
    </source>
</reference>
<feature type="region of interest" description="Disordered" evidence="1">
    <location>
        <begin position="28"/>
        <end position="56"/>
    </location>
</feature>
<feature type="region of interest" description="Disordered" evidence="1">
    <location>
        <begin position="100"/>
        <end position="126"/>
    </location>
</feature>
<dbReference type="RefSeq" id="WP_121766232.1">
    <property type="nucleotide sequence ID" value="NZ_RAZM01000014.1"/>
</dbReference>
<name>A0A3L8AEQ4_9BACE</name>
<accession>A0A3L8AEQ4</accession>
<organism evidence="2 3">
    <name type="scientific">Bacteroides acidifaciens</name>
    <dbReference type="NCBI Taxonomy" id="85831"/>
    <lineage>
        <taxon>Bacteria</taxon>
        <taxon>Pseudomonadati</taxon>
        <taxon>Bacteroidota</taxon>
        <taxon>Bacteroidia</taxon>
        <taxon>Bacteroidales</taxon>
        <taxon>Bacteroidaceae</taxon>
        <taxon>Bacteroides</taxon>
    </lineage>
</organism>
<feature type="compositionally biased region" description="Gly residues" evidence="1">
    <location>
        <begin position="109"/>
        <end position="126"/>
    </location>
</feature>
<dbReference type="EMBL" id="RAZM01000014">
    <property type="protein sequence ID" value="RLT80790.1"/>
    <property type="molecule type" value="Genomic_DNA"/>
</dbReference>
<proteinExistence type="predicted"/>
<sequence length="456" mass="47717">MRKVTRKSLDELAKVMPIISEERQKMYIGGTSGCSGDIPLGPSGTDGPRPLPPLPPSGPLGSVYNPYTIDDALGLMDAGHWRGGYVTGWGYVSPEVEINAPSGYQPPTGAGGGDGPSGGYDGGSGNGFGNGPSGGYNGDYNYGYDGGPSGGYDGNGYNGDYGYGNSGGSGNGNGGSFGGGYDGGGGYNGGSVGGGSVGGGGGGSASGGSTVGGGGSVTDGGSGGDNSPYVPGNTGSCLGDTYPNGGYGGDNSGALTDGVDIYNTTNFTFKTQSQTVFNEQLTAILRSNSVLKSLLSYFDKGVVHMTFDIQDVDSIAQTTYPSKESFHITFSSQYIDENGWNKILARDNIGYDWSKVQTHEEALVIVLAHEAQHANHVARFFDALKQAEYHAGSAVRLLQNWGYSQEYIEIFFQCENGRWGYNSGVDQVNKMHDYMRKYNYGVLDKALEEYRSDFKY</sequence>
<dbReference type="Proteomes" id="UP000267159">
    <property type="component" value="Unassembled WGS sequence"/>
</dbReference>
<dbReference type="AlphaFoldDB" id="A0A3L8AEQ4"/>
<evidence type="ECO:0000313" key="3">
    <source>
        <dbReference type="Proteomes" id="UP000267159"/>
    </source>
</evidence>
<feature type="compositionally biased region" description="Gly residues" evidence="1">
    <location>
        <begin position="199"/>
        <end position="224"/>
    </location>
</feature>
<comment type="caution">
    <text evidence="2">The sequence shown here is derived from an EMBL/GenBank/DDBJ whole genome shotgun (WGS) entry which is preliminary data.</text>
</comment>
<evidence type="ECO:0000256" key="1">
    <source>
        <dbReference type="SAM" id="MobiDB-lite"/>
    </source>
</evidence>